<dbReference type="OMA" id="TICKCEC"/>
<feature type="compositionally biased region" description="Basic residues" evidence="4">
    <location>
        <begin position="254"/>
        <end position="266"/>
    </location>
</feature>
<accession>K3WLM3</accession>
<dbReference type="PANTHER" id="PTHR24113">
    <property type="entry name" value="RAN GTPASE-ACTIVATING PROTEIN 1"/>
    <property type="match status" value="1"/>
</dbReference>
<proteinExistence type="predicted"/>
<keyword evidence="6" id="KW-1185">Reference proteome</keyword>
<evidence type="ECO:0000256" key="4">
    <source>
        <dbReference type="SAM" id="MobiDB-lite"/>
    </source>
</evidence>
<dbReference type="InterPro" id="IPR001611">
    <property type="entry name" value="Leu-rich_rpt"/>
</dbReference>
<dbReference type="SMART" id="SM00368">
    <property type="entry name" value="LRR_RI"/>
    <property type="match status" value="5"/>
</dbReference>
<dbReference type="EnsemblProtists" id="PYU1_T005865">
    <property type="protein sequence ID" value="PYU1_T005865"/>
    <property type="gene ID" value="PYU1_G005853"/>
</dbReference>
<evidence type="ECO:0000313" key="5">
    <source>
        <dbReference type="EnsemblProtists" id="PYU1_T005865"/>
    </source>
</evidence>
<dbReference type="AlphaFoldDB" id="K3WLM3"/>
<feature type="region of interest" description="Disordered" evidence="4">
    <location>
        <begin position="246"/>
        <end position="266"/>
    </location>
</feature>
<dbReference type="Pfam" id="PF13516">
    <property type="entry name" value="LRR_6"/>
    <property type="match status" value="3"/>
</dbReference>
<reference evidence="6" key="1">
    <citation type="journal article" date="2010" name="Genome Biol.">
        <title>Genome sequence of the necrotrophic plant pathogen Pythium ultimum reveals original pathogenicity mechanisms and effector repertoire.</title>
        <authorList>
            <person name="Levesque C.A."/>
            <person name="Brouwer H."/>
            <person name="Cano L."/>
            <person name="Hamilton J.P."/>
            <person name="Holt C."/>
            <person name="Huitema E."/>
            <person name="Raffaele S."/>
            <person name="Robideau G.P."/>
            <person name="Thines M."/>
            <person name="Win J."/>
            <person name="Zerillo M.M."/>
            <person name="Beakes G.W."/>
            <person name="Boore J.L."/>
            <person name="Busam D."/>
            <person name="Dumas B."/>
            <person name="Ferriera S."/>
            <person name="Fuerstenberg S.I."/>
            <person name="Gachon C.M."/>
            <person name="Gaulin E."/>
            <person name="Govers F."/>
            <person name="Grenville-Briggs L."/>
            <person name="Horner N."/>
            <person name="Hostetler J."/>
            <person name="Jiang R.H."/>
            <person name="Johnson J."/>
            <person name="Krajaejun T."/>
            <person name="Lin H."/>
            <person name="Meijer H.J."/>
            <person name="Moore B."/>
            <person name="Morris P."/>
            <person name="Phuntmart V."/>
            <person name="Puiu D."/>
            <person name="Shetty J."/>
            <person name="Stajich J.E."/>
            <person name="Tripathy S."/>
            <person name="Wawra S."/>
            <person name="van West P."/>
            <person name="Whitty B.R."/>
            <person name="Coutinho P.M."/>
            <person name="Henrissat B."/>
            <person name="Martin F."/>
            <person name="Thomas P.D."/>
            <person name="Tyler B.M."/>
            <person name="De Vries R.P."/>
            <person name="Kamoun S."/>
            <person name="Yandell M."/>
            <person name="Tisserat N."/>
            <person name="Buell C.R."/>
        </authorList>
    </citation>
    <scope>NUCLEOTIDE SEQUENCE</scope>
    <source>
        <strain evidence="6">DAOM:BR144</strain>
    </source>
</reference>
<organism evidence="5 6">
    <name type="scientific">Globisporangium ultimum (strain ATCC 200006 / CBS 805.95 / DAOM BR144)</name>
    <name type="common">Pythium ultimum</name>
    <dbReference type="NCBI Taxonomy" id="431595"/>
    <lineage>
        <taxon>Eukaryota</taxon>
        <taxon>Sar</taxon>
        <taxon>Stramenopiles</taxon>
        <taxon>Oomycota</taxon>
        <taxon>Peronosporomycetes</taxon>
        <taxon>Pythiales</taxon>
        <taxon>Pythiaceae</taxon>
        <taxon>Globisporangium</taxon>
    </lineage>
</organism>
<dbReference type="InterPro" id="IPR027038">
    <property type="entry name" value="RanGap"/>
</dbReference>
<keyword evidence="3" id="KW-0677">Repeat</keyword>
<sequence length="266" mass="28289">MVLANYGKLCKLIGVPVNAHINDILRGGEEEEELVNATLLQPPTASGGLNIAYLELLDSDIGPDGCKVLGETLKSHTQPGLLTMKLKYNRAIGDAGVSALCDGLFTNTVLKQLHLDYCGIGPDGAIKLAQLVSIRSSVIETLSLQGNSLGDDGLYHLSLGLARSITLVTLNLSDNSIRHSTEALTAFRDALTRAKALAHIDFTFNHIEIDGANILLPALAPENTKIQSFQVDASLPGDLFTLLNRAPKADGKKKGGKKKGGSKKKK</sequence>
<evidence type="ECO:0000313" key="6">
    <source>
        <dbReference type="Proteomes" id="UP000019132"/>
    </source>
</evidence>
<keyword evidence="2" id="KW-0433">Leucine-rich repeat</keyword>
<dbReference type="GO" id="GO:0005096">
    <property type="term" value="F:GTPase activator activity"/>
    <property type="evidence" value="ECO:0007669"/>
    <property type="project" value="UniProtKB-KW"/>
</dbReference>
<dbReference type="GO" id="GO:0006913">
    <property type="term" value="P:nucleocytoplasmic transport"/>
    <property type="evidence" value="ECO:0007669"/>
    <property type="project" value="TreeGrafter"/>
</dbReference>
<dbReference type="Proteomes" id="UP000019132">
    <property type="component" value="Unassembled WGS sequence"/>
</dbReference>
<dbReference type="VEuPathDB" id="FungiDB:PYU1_G005853"/>
<dbReference type="InParanoid" id="K3WLM3"/>
<dbReference type="HOGENOM" id="CLU_074953_0_0_1"/>
<keyword evidence="1" id="KW-0343">GTPase activation</keyword>
<dbReference type="PANTHER" id="PTHR24113:SF12">
    <property type="entry name" value="RAN GTPASE-ACTIVATING PROTEIN 1"/>
    <property type="match status" value="1"/>
</dbReference>
<dbReference type="eggNOG" id="KOG4308">
    <property type="taxonomic scope" value="Eukaryota"/>
</dbReference>
<dbReference type="SUPFAM" id="SSF52047">
    <property type="entry name" value="RNI-like"/>
    <property type="match status" value="1"/>
</dbReference>
<protein>
    <submittedName>
        <fullName evidence="5">Uncharacterized protein</fullName>
    </submittedName>
</protein>
<dbReference type="GO" id="GO:0005829">
    <property type="term" value="C:cytosol"/>
    <property type="evidence" value="ECO:0007669"/>
    <property type="project" value="TreeGrafter"/>
</dbReference>
<name>K3WLM3_GLOUD</name>
<dbReference type="GO" id="GO:0005634">
    <property type="term" value="C:nucleus"/>
    <property type="evidence" value="ECO:0007669"/>
    <property type="project" value="TreeGrafter"/>
</dbReference>
<dbReference type="InterPro" id="IPR032675">
    <property type="entry name" value="LRR_dom_sf"/>
</dbReference>
<evidence type="ECO:0000256" key="3">
    <source>
        <dbReference type="ARBA" id="ARBA00022737"/>
    </source>
</evidence>
<dbReference type="STRING" id="431595.K3WLM3"/>
<dbReference type="Gene3D" id="3.80.10.10">
    <property type="entry name" value="Ribonuclease Inhibitor"/>
    <property type="match status" value="2"/>
</dbReference>
<dbReference type="EMBL" id="GL376573">
    <property type="status" value="NOT_ANNOTATED_CDS"/>
    <property type="molecule type" value="Genomic_DNA"/>
</dbReference>
<evidence type="ECO:0000256" key="2">
    <source>
        <dbReference type="ARBA" id="ARBA00022614"/>
    </source>
</evidence>
<reference evidence="5" key="3">
    <citation type="submission" date="2015-02" db="UniProtKB">
        <authorList>
            <consortium name="EnsemblProtists"/>
        </authorList>
    </citation>
    <scope>IDENTIFICATION</scope>
    <source>
        <strain evidence="5">DAOM BR144</strain>
    </source>
</reference>
<dbReference type="GO" id="GO:0031267">
    <property type="term" value="F:small GTPase binding"/>
    <property type="evidence" value="ECO:0007669"/>
    <property type="project" value="TreeGrafter"/>
</dbReference>
<dbReference type="GO" id="GO:0048471">
    <property type="term" value="C:perinuclear region of cytoplasm"/>
    <property type="evidence" value="ECO:0007669"/>
    <property type="project" value="TreeGrafter"/>
</dbReference>
<evidence type="ECO:0000256" key="1">
    <source>
        <dbReference type="ARBA" id="ARBA00022468"/>
    </source>
</evidence>
<reference evidence="6" key="2">
    <citation type="submission" date="2010-04" db="EMBL/GenBank/DDBJ databases">
        <authorList>
            <person name="Buell R."/>
            <person name="Hamilton J."/>
            <person name="Hostetler J."/>
        </authorList>
    </citation>
    <scope>NUCLEOTIDE SEQUENCE [LARGE SCALE GENOMIC DNA]</scope>
    <source>
        <strain evidence="6">DAOM:BR144</strain>
    </source>
</reference>